<reference evidence="2" key="2">
    <citation type="journal article" date="2024" name="Antonie Van Leeuwenhoek">
        <title>Roseihalotalea indica gen. nov., sp. nov., a halophilic Bacteroidetes from mesopelagic Southwest Indian Ocean with higher carbohydrate metabolic potential.</title>
        <authorList>
            <person name="Chen B."/>
            <person name="Zhang M."/>
            <person name="Lin D."/>
            <person name="Ye J."/>
            <person name="Tang K."/>
        </authorList>
    </citation>
    <scope>NUCLEOTIDE SEQUENCE</scope>
    <source>
        <strain evidence="2">TK19036</strain>
    </source>
</reference>
<organism evidence="2">
    <name type="scientific">Roseihalotalea indica</name>
    <dbReference type="NCBI Taxonomy" id="2867963"/>
    <lineage>
        <taxon>Bacteria</taxon>
        <taxon>Pseudomonadati</taxon>
        <taxon>Bacteroidota</taxon>
        <taxon>Cytophagia</taxon>
        <taxon>Cytophagales</taxon>
        <taxon>Catalimonadaceae</taxon>
        <taxon>Roseihalotalea</taxon>
    </lineage>
</organism>
<name>A0AA49GQT3_9BACT</name>
<proteinExistence type="predicted"/>
<keyword evidence="2" id="KW-0378">Hydrolase</keyword>
<dbReference type="InterPro" id="IPR022742">
    <property type="entry name" value="Hydrolase_4"/>
</dbReference>
<gene>
    <name evidence="2" type="ORF">K4G66_06095</name>
</gene>
<dbReference type="AlphaFoldDB" id="A0AA49GQT3"/>
<dbReference type="EMBL" id="CP120682">
    <property type="protein sequence ID" value="WKN38271.1"/>
    <property type="molecule type" value="Genomic_DNA"/>
</dbReference>
<dbReference type="PANTHER" id="PTHR43265">
    <property type="entry name" value="ESTERASE ESTD"/>
    <property type="match status" value="1"/>
</dbReference>
<dbReference type="Pfam" id="PF12146">
    <property type="entry name" value="Hydrolase_4"/>
    <property type="match status" value="1"/>
</dbReference>
<dbReference type="SUPFAM" id="SSF53474">
    <property type="entry name" value="alpha/beta-Hydrolases"/>
    <property type="match status" value="1"/>
</dbReference>
<dbReference type="PANTHER" id="PTHR43265:SF1">
    <property type="entry name" value="ESTERASE ESTD"/>
    <property type="match status" value="1"/>
</dbReference>
<evidence type="ECO:0000259" key="1">
    <source>
        <dbReference type="Pfam" id="PF12146"/>
    </source>
</evidence>
<sequence>MRRLLILFVSIAMTSCESRRPQEPEEPYPYESNEVTFTALDGINELVGTLTRPANDSLKMGVILINGSGPHGRDYENQFGHRPFLVLADYLTRQGITVLRYDERGVGKSKGNYKDATYENLVSDAAGGARYLAENGCKKVGIIGHSEGGGMALAVALLTKTDFLVLLAPDNSTADESLLYQTSARLKRMGATQEISKKMLATLDSLLKIVKAEPDHDVARFKMNNLIAQVDRQASPEYKGIARRMGDPDRLIQGFLDPKFMYRLNNDPKQTLAKIRIPVLVMYGDQDTSVDVPTNLPLIEKALDSTKHEIKVFPDLGHLFMNAKGADLAEVEETIAPEVLDTIKEWILSN</sequence>
<dbReference type="GO" id="GO:0052689">
    <property type="term" value="F:carboxylic ester hydrolase activity"/>
    <property type="evidence" value="ECO:0007669"/>
    <property type="project" value="TreeGrafter"/>
</dbReference>
<dbReference type="PROSITE" id="PS51257">
    <property type="entry name" value="PROKAR_LIPOPROTEIN"/>
    <property type="match status" value="1"/>
</dbReference>
<feature type="domain" description="Serine aminopeptidase S33" evidence="1">
    <location>
        <begin position="87"/>
        <end position="322"/>
    </location>
</feature>
<dbReference type="InterPro" id="IPR029058">
    <property type="entry name" value="AB_hydrolase_fold"/>
</dbReference>
<evidence type="ECO:0000313" key="2">
    <source>
        <dbReference type="EMBL" id="WKN38271.1"/>
    </source>
</evidence>
<dbReference type="InterPro" id="IPR053145">
    <property type="entry name" value="AB_hydrolase_Est10"/>
</dbReference>
<reference evidence="2" key="1">
    <citation type="journal article" date="2023" name="Comput. Struct. Biotechnol. J.">
        <title>Discovery of a novel marine Bacteroidetes with a rich repertoire of carbohydrate-active enzymes.</title>
        <authorList>
            <person name="Chen B."/>
            <person name="Liu G."/>
            <person name="Chen Q."/>
            <person name="Wang H."/>
            <person name="Liu L."/>
            <person name="Tang K."/>
        </authorList>
    </citation>
    <scope>NUCLEOTIDE SEQUENCE</scope>
    <source>
        <strain evidence="2">TK19036</strain>
    </source>
</reference>
<protein>
    <submittedName>
        <fullName evidence="2">Alpha/beta hydrolase</fullName>
    </submittedName>
</protein>
<accession>A0AA49GQT3</accession>
<dbReference type="Gene3D" id="3.40.50.1820">
    <property type="entry name" value="alpha/beta hydrolase"/>
    <property type="match status" value="1"/>
</dbReference>